<evidence type="ECO:0000313" key="3">
    <source>
        <dbReference type="Proteomes" id="UP001233999"/>
    </source>
</evidence>
<dbReference type="Proteomes" id="UP001233999">
    <property type="component" value="Unassembled WGS sequence"/>
</dbReference>
<sequence length="327" mass="37157">VFSCSKILTRVNPYKLTIGQDLENWMAILPESLRNMPVIYLAIPGSHDSGTYSITSSAPMSPDALPFVRGVAKVFGRLVKTFVHNWSITQRLSIKDQLKSGIRYVDLRVATKPGTKDIFFVHGQYGSNIEIIFQDISTFLADHEDEIVILDLQHFYSFTKENHTYLMSLIDSYFGNKLCPLSHIVSHISLRWMKEKNHQVITIYRNDAAQGNPAFWPSSRWPTPWPDTTSIDTLFSFLDQKLSSRPSEAGFVTQCVLTPDVKYFLKHCFSSLKKKCARPCNQAMVPWLQKQHPGSKGINVVICDFIGMKEISFCKTIVQLNASLIDK</sequence>
<dbReference type="PROSITE" id="PS50007">
    <property type="entry name" value="PIPLC_X_DOMAIN"/>
    <property type="match status" value="1"/>
</dbReference>
<dbReference type="PANTHER" id="PTHR13593">
    <property type="match status" value="1"/>
</dbReference>
<comment type="caution">
    <text evidence="2">The sequence shown here is derived from an EMBL/GenBank/DDBJ whole genome shotgun (WGS) entry which is preliminary data.</text>
</comment>
<proteinExistence type="predicted"/>
<dbReference type="PANTHER" id="PTHR13593:SF113">
    <property type="entry name" value="SI:DKEY-266F7.9"/>
    <property type="match status" value="1"/>
</dbReference>
<feature type="domain" description="Phosphatidylinositol-specific phospholipase C X" evidence="1">
    <location>
        <begin position="86"/>
        <end position="180"/>
    </location>
</feature>
<protein>
    <recommendedName>
        <fullName evidence="1">Phosphatidylinositol-specific phospholipase C X domain-containing protein</fullName>
    </recommendedName>
</protein>
<dbReference type="AlphaFoldDB" id="A0AAD7ZQL0"/>
<accession>A0AAD7ZQL0</accession>
<dbReference type="InterPro" id="IPR051057">
    <property type="entry name" value="PI-PLC_domain"/>
</dbReference>
<dbReference type="CDD" id="cd08616">
    <property type="entry name" value="PI-PLCXD1c"/>
    <property type="match status" value="1"/>
</dbReference>
<dbReference type="Gene3D" id="3.20.20.190">
    <property type="entry name" value="Phosphatidylinositol (PI) phosphodiesterase"/>
    <property type="match status" value="1"/>
</dbReference>
<dbReference type="GO" id="GO:0006629">
    <property type="term" value="P:lipid metabolic process"/>
    <property type="evidence" value="ECO:0007669"/>
    <property type="project" value="InterPro"/>
</dbReference>
<keyword evidence="3" id="KW-1185">Reference proteome</keyword>
<gene>
    <name evidence="2" type="ORF">L9F63_020753</name>
</gene>
<dbReference type="GO" id="GO:0008081">
    <property type="term" value="F:phosphoric diester hydrolase activity"/>
    <property type="evidence" value="ECO:0007669"/>
    <property type="project" value="InterPro"/>
</dbReference>
<dbReference type="InterPro" id="IPR042158">
    <property type="entry name" value="PLCXD1/2/3"/>
</dbReference>
<dbReference type="SUPFAM" id="SSF51695">
    <property type="entry name" value="PLC-like phosphodiesterases"/>
    <property type="match status" value="1"/>
</dbReference>
<reference evidence="2" key="1">
    <citation type="journal article" date="2023" name="IScience">
        <title>Live-bearing cockroach genome reveals convergent evolutionary mechanisms linked to viviparity in insects and beyond.</title>
        <authorList>
            <person name="Fouks B."/>
            <person name="Harrison M.C."/>
            <person name="Mikhailova A.A."/>
            <person name="Marchal E."/>
            <person name="English S."/>
            <person name="Carruthers M."/>
            <person name="Jennings E.C."/>
            <person name="Chiamaka E.L."/>
            <person name="Frigard R.A."/>
            <person name="Pippel M."/>
            <person name="Attardo G.M."/>
            <person name="Benoit J.B."/>
            <person name="Bornberg-Bauer E."/>
            <person name="Tobe S.S."/>
        </authorList>
    </citation>
    <scope>NUCLEOTIDE SEQUENCE</scope>
    <source>
        <strain evidence="2">Stay&amp;Tobe</strain>
    </source>
</reference>
<reference evidence="2" key="2">
    <citation type="submission" date="2023-05" db="EMBL/GenBank/DDBJ databases">
        <authorList>
            <person name="Fouks B."/>
        </authorList>
    </citation>
    <scope>NUCLEOTIDE SEQUENCE</scope>
    <source>
        <strain evidence="2">Stay&amp;Tobe</strain>
        <tissue evidence="2">Testes</tissue>
    </source>
</reference>
<feature type="non-terminal residue" evidence="2">
    <location>
        <position position="1"/>
    </location>
</feature>
<name>A0AAD7ZQL0_DIPPU</name>
<organism evidence="2 3">
    <name type="scientific">Diploptera punctata</name>
    <name type="common">Pacific beetle cockroach</name>
    <dbReference type="NCBI Taxonomy" id="6984"/>
    <lineage>
        <taxon>Eukaryota</taxon>
        <taxon>Metazoa</taxon>
        <taxon>Ecdysozoa</taxon>
        <taxon>Arthropoda</taxon>
        <taxon>Hexapoda</taxon>
        <taxon>Insecta</taxon>
        <taxon>Pterygota</taxon>
        <taxon>Neoptera</taxon>
        <taxon>Polyneoptera</taxon>
        <taxon>Dictyoptera</taxon>
        <taxon>Blattodea</taxon>
        <taxon>Blaberoidea</taxon>
        <taxon>Blaberidae</taxon>
        <taxon>Diplopterinae</taxon>
        <taxon>Diploptera</taxon>
    </lineage>
</organism>
<dbReference type="Pfam" id="PF00388">
    <property type="entry name" value="PI-PLC-X"/>
    <property type="match status" value="1"/>
</dbReference>
<dbReference type="EMBL" id="JASPKZ010007340">
    <property type="protein sequence ID" value="KAJ9584898.1"/>
    <property type="molecule type" value="Genomic_DNA"/>
</dbReference>
<evidence type="ECO:0000259" key="1">
    <source>
        <dbReference type="Pfam" id="PF00388"/>
    </source>
</evidence>
<dbReference type="InterPro" id="IPR017946">
    <property type="entry name" value="PLC-like_Pdiesterase_TIM-brl"/>
</dbReference>
<evidence type="ECO:0000313" key="2">
    <source>
        <dbReference type="EMBL" id="KAJ9584898.1"/>
    </source>
</evidence>
<dbReference type="InterPro" id="IPR000909">
    <property type="entry name" value="PLipase_C_PInositol-sp_X_dom"/>
</dbReference>